<evidence type="ECO:0000256" key="7">
    <source>
        <dbReference type="ARBA" id="ARBA00023027"/>
    </source>
</evidence>
<gene>
    <name evidence="10" type="ORF">CANTADRAFT_26955</name>
</gene>
<evidence type="ECO:0000313" key="10">
    <source>
        <dbReference type="EMBL" id="ODV77986.1"/>
    </source>
</evidence>
<dbReference type="Pfam" id="PF01467">
    <property type="entry name" value="CTP_transf_like"/>
    <property type="match status" value="1"/>
</dbReference>
<dbReference type="InterPro" id="IPR004821">
    <property type="entry name" value="Cyt_trans-like"/>
</dbReference>
<dbReference type="InterPro" id="IPR005248">
    <property type="entry name" value="NadD/NMNAT"/>
</dbReference>
<keyword evidence="7" id="KW-0520">NAD</keyword>
<organism evidence="10 11">
    <name type="scientific">Suhomyces tanzawaensis NRRL Y-17324</name>
    <dbReference type="NCBI Taxonomy" id="984487"/>
    <lineage>
        <taxon>Eukaryota</taxon>
        <taxon>Fungi</taxon>
        <taxon>Dikarya</taxon>
        <taxon>Ascomycota</taxon>
        <taxon>Saccharomycotina</taxon>
        <taxon>Pichiomycetes</taxon>
        <taxon>Debaryomycetaceae</taxon>
        <taxon>Suhomyces</taxon>
    </lineage>
</organism>
<dbReference type="AlphaFoldDB" id="A0A1E4SEU4"/>
<evidence type="ECO:0000256" key="8">
    <source>
        <dbReference type="ARBA" id="ARBA00049001"/>
    </source>
</evidence>
<evidence type="ECO:0000256" key="3">
    <source>
        <dbReference type="ARBA" id="ARBA00022679"/>
    </source>
</evidence>
<proteinExistence type="predicted"/>
<evidence type="ECO:0000259" key="9">
    <source>
        <dbReference type="Pfam" id="PF01467"/>
    </source>
</evidence>
<dbReference type="Gene3D" id="3.40.50.620">
    <property type="entry name" value="HUPs"/>
    <property type="match status" value="1"/>
</dbReference>
<dbReference type="GO" id="GO:0005524">
    <property type="term" value="F:ATP binding"/>
    <property type="evidence" value="ECO:0007669"/>
    <property type="project" value="UniProtKB-KW"/>
</dbReference>
<comment type="pathway">
    <text evidence="1">Cofactor biosynthesis; NAD(+) biosynthesis.</text>
</comment>
<feature type="domain" description="Cytidyltransferase-like" evidence="9">
    <location>
        <begin position="43"/>
        <end position="109"/>
    </location>
</feature>
<dbReference type="GO" id="GO:0034355">
    <property type="term" value="P:NAD+ biosynthetic process via the salvage pathway"/>
    <property type="evidence" value="ECO:0007669"/>
    <property type="project" value="EnsemblFungi"/>
</dbReference>
<dbReference type="InterPro" id="IPR014729">
    <property type="entry name" value="Rossmann-like_a/b/a_fold"/>
</dbReference>
<dbReference type="UniPathway" id="UPA00253">
    <property type="reaction ID" value="UER00600"/>
</dbReference>
<dbReference type="GeneID" id="30982078"/>
<evidence type="ECO:0000256" key="6">
    <source>
        <dbReference type="ARBA" id="ARBA00022840"/>
    </source>
</evidence>
<dbReference type="GO" id="GO:0036503">
    <property type="term" value="P:ERAD pathway"/>
    <property type="evidence" value="ECO:0007669"/>
    <property type="project" value="EnsemblFungi"/>
</dbReference>
<comment type="catalytic activity">
    <reaction evidence="8">
        <text>beta-nicotinamide D-ribonucleotide + ATP + H(+) = diphosphate + NAD(+)</text>
        <dbReference type="Rhea" id="RHEA:21360"/>
        <dbReference type="ChEBI" id="CHEBI:14649"/>
        <dbReference type="ChEBI" id="CHEBI:15378"/>
        <dbReference type="ChEBI" id="CHEBI:30616"/>
        <dbReference type="ChEBI" id="CHEBI:33019"/>
        <dbReference type="ChEBI" id="CHEBI:57540"/>
        <dbReference type="EC" id="2.7.7.1"/>
    </reaction>
</comment>
<reference evidence="11" key="1">
    <citation type="submission" date="2016-05" db="EMBL/GenBank/DDBJ databases">
        <title>Comparative genomics of biotechnologically important yeasts.</title>
        <authorList>
            <consortium name="DOE Joint Genome Institute"/>
            <person name="Riley R."/>
            <person name="Haridas S."/>
            <person name="Wolfe K.H."/>
            <person name="Lopes M.R."/>
            <person name="Hittinger C.T."/>
            <person name="Goker M."/>
            <person name="Salamov A."/>
            <person name="Wisecaver J."/>
            <person name="Long T.M."/>
            <person name="Aerts A.L."/>
            <person name="Barry K."/>
            <person name="Choi C."/>
            <person name="Clum A."/>
            <person name="Coughlan A.Y."/>
            <person name="Deshpande S."/>
            <person name="Douglass A.P."/>
            <person name="Hanson S.J."/>
            <person name="Klenk H.-P."/>
            <person name="Labutti K."/>
            <person name="Lapidus A."/>
            <person name="Lindquist E."/>
            <person name="Lipzen A."/>
            <person name="Meier-Kolthoff J.P."/>
            <person name="Ohm R.A."/>
            <person name="Otillar R.P."/>
            <person name="Pangilinan J."/>
            <person name="Peng Y."/>
            <person name="Rokas A."/>
            <person name="Rosa C.A."/>
            <person name="Scheuner C."/>
            <person name="Sibirny A.A."/>
            <person name="Slot J.C."/>
            <person name="Stielow J.B."/>
            <person name="Sun H."/>
            <person name="Kurtzman C.P."/>
            <person name="Blackwell M."/>
            <person name="Grigoriev I.V."/>
            <person name="Jeffries T.W."/>
        </authorList>
    </citation>
    <scope>NUCLEOTIDE SEQUENCE [LARGE SCALE GENOMIC DNA]</scope>
    <source>
        <strain evidence="11">NRRL Y-17324</strain>
    </source>
</reference>
<sequence length="270" mass="31017">MSVRRLYKPLQDFLSSLADFRVIYNSSGSQFITPNTSRIFILDSSFNPPHLGHYALIKESLSGKYFTHDEKPDERVILLLLSVNNADKQHAPESFENRLEMMYLMAQDLSKKYPQTHNISIGLTKHAKFVDKSVSILRSLDVSAIRLTFLVGYDTLIRIFNPKYYLPDKISSSLEDFMTSTDLFCLTRNDGELHHSEQSSYLENIRSGKNEHIPTHWSNNIFLHENFGDEVGMISSSKVRHSIQNGGDWKDHLIPEVSDLIVQDKLYQSS</sequence>
<dbReference type="GO" id="GO:0007124">
    <property type="term" value="P:pseudohyphal growth"/>
    <property type="evidence" value="ECO:0007669"/>
    <property type="project" value="EnsemblFungi"/>
</dbReference>
<dbReference type="CDD" id="cd02165">
    <property type="entry name" value="NMNAT"/>
    <property type="match status" value="1"/>
</dbReference>
<protein>
    <submittedName>
        <fullName evidence="10">Nucleotidylyl transferase</fullName>
    </submittedName>
</protein>
<keyword evidence="11" id="KW-1185">Reference proteome</keyword>
<dbReference type="Proteomes" id="UP000094285">
    <property type="component" value="Unassembled WGS sequence"/>
</dbReference>
<dbReference type="GO" id="GO:0005634">
    <property type="term" value="C:nucleus"/>
    <property type="evidence" value="ECO:0007669"/>
    <property type="project" value="EnsemblFungi"/>
</dbReference>
<accession>A0A1E4SEU4</accession>
<dbReference type="PANTHER" id="PTHR31285">
    <property type="entry name" value="NICOTINAMIDE MONONUCLEOTIDE ADENYLYLTRANSFERASE"/>
    <property type="match status" value="1"/>
</dbReference>
<evidence type="ECO:0000256" key="4">
    <source>
        <dbReference type="ARBA" id="ARBA00022695"/>
    </source>
</evidence>
<dbReference type="GO" id="GO:0016887">
    <property type="term" value="F:ATP hydrolysis activity"/>
    <property type="evidence" value="ECO:0007669"/>
    <property type="project" value="EnsemblFungi"/>
</dbReference>
<keyword evidence="4" id="KW-0548">Nucleotidyltransferase</keyword>
<keyword evidence="5" id="KW-0547">Nucleotide-binding</keyword>
<dbReference type="GO" id="GO:0005737">
    <property type="term" value="C:cytoplasm"/>
    <property type="evidence" value="ECO:0007669"/>
    <property type="project" value="EnsemblFungi"/>
</dbReference>
<dbReference type="OrthoDB" id="5591297at2759"/>
<keyword evidence="2" id="KW-0662">Pyridine nucleotide biosynthesis</keyword>
<dbReference type="GO" id="GO:0001403">
    <property type="term" value="P:invasive growth in response to glucose limitation"/>
    <property type="evidence" value="ECO:0007669"/>
    <property type="project" value="EnsemblFungi"/>
</dbReference>
<evidence type="ECO:0000313" key="11">
    <source>
        <dbReference type="Proteomes" id="UP000094285"/>
    </source>
</evidence>
<dbReference type="SUPFAM" id="SSF52374">
    <property type="entry name" value="Nucleotidylyl transferase"/>
    <property type="match status" value="1"/>
</dbReference>
<evidence type="ECO:0000256" key="5">
    <source>
        <dbReference type="ARBA" id="ARBA00022741"/>
    </source>
</evidence>
<keyword evidence="3 10" id="KW-0808">Transferase</keyword>
<dbReference type="RefSeq" id="XP_020063108.1">
    <property type="nucleotide sequence ID" value="XM_020207941.1"/>
</dbReference>
<evidence type="ECO:0000256" key="2">
    <source>
        <dbReference type="ARBA" id="ARBA00022642"/>
    </source>
</evidence>
<keyword evidence="6" id="KW-0067">ATP-binding</keyword>
<evidence type="ECO:0000256" key="1">
    <source>
        <dbReference type="ARBA" id="ARBA00004790"/>
    </source>
</evidence>
<dbReference type="GO" id="GO:0000309">
    <property type="term" value="F:nicotinamide-nucleotide adenylyltransferase activity"/>
    <property type="evidence" value="ECO:0007669"/>
    <property type="project" value="UniProtKB-EC"/>
</dbReference>
<name>A0A1E4SEU4_9ASCO</name>
<dbReference type="EMBL" id="KV453914">
    <property type="protein sequence ID" value="ODV77986.1"/>
    <property type="molecule type" value="Genomic_DNA"/>
</dbReference>
<dbReference type="STRING" id="984487.A0A1E4SEU4"/>
<dbReference type="PANTHER" id="PTHR31285:SF0">
    <property type="entry name" value="NICOTINAMIDE MONONUCLEOTIDE ADENYLYLTRANSFERASE"/>
    <property type="match status" value="1"/>
</dbReference>